<dbReference type="RefSeq" id="WP_077131175.1">
    <property type="nucleotide sequence ID" value="NZ_CP014263.1"/>
</dbReference>
<reference evidence="2 3" key="1">
    <citation type="submission" date="2016-01" db="EMBL/GenBank/DDBJ databases">
        <authorList>
            <person name="Oliw E.H."/>
        </authorList>
    </citation>
    <scope>NUCLEOTIDE SEQUENCE [LARGE SCALE GENOMIC DNA]</scope>
    <source>
        <strain evidence="2 3">DY10</strain>
    </source>
</reference>
<keyword evidence="3" id="KW-1185">Reference proteome</keyword>
<dbReference type="Proteomes" id="UP000187941">
    <property type="component" value="Chromosome"/>
</dbReference>
<dbReference type="KEGG" id="smon:AWR27_10625"/>
<dbReference type="InterPro" id="IPR027417">
    <property type="entry name" value="P-loop_NTPase"/>
</dbReference>
<dbReference type="SUPFAM" id="SSF52540">
    <property type="entry name" value="P-loop containing nucleoside triphosphate hydrolases"/>
    <property type="match status" value="1"/>
</dbReference>
<dbReference type="InterPro" id="IPR051396">
    <property type="entry name" value="Bact_Antivir_Def_Nuclease"/>
</dbReference>
<protein>
    <submittedName>
        <fullName evidence="2">ATPase</fullName>
    </submittedName>
</protein>
<dbReference type="OrthoDB" id="9792800at2"/>
<evidence type="ECO:0000313" key="2">
    <source>
        <dbReference type="EMBL" id="AQG79741.1"/>
    </source>
</evidence>
<dbReference type="EMBL" id="CP014263">
    <property type="protein sequence ID" value="AQG79741.1"/>
    <property type="molecule type" value="Genomic_DNA"/>
</dbReference>
<evidence type="ECO:0000259" key="1">
    <source>
        <dbReference type="Pfam" id="PF13304"/>
    </source>
</evidence>
<dbReference type="GO" id="GO:0005524">
    <property type="term" value="F:ATP binding"/>
    <property type="evidence" value="ECO:0007669"/>
    <property type="project" value="InterPro"/>
</dbReference>
<evidence type="ECO:0000313" key="3">
    <source>
        <dbReference type="Proteomes" id="UP000187941"/>
    </source>
</evidence>
<organism evidence="2 3">
    <name type="scientific">Spirosoma montaniterrae</name>
    <dbReference type="NCBI Taxonomy" id="1178516"/>
    <lineage>
        <taxon>Bacteria</taxon>
        <taxon>Pseudomonadati</taxon>
        <taxon>Bacteroidota</taxon>
        <taxon>Cytophagia</taxon>
        <taxon>Cytophagales</taxon>
        <taxon>Cytophagaceae</taxon>
        <taxon>Spirosoma</taxon>
    </lineage>
</organism>
<dbReference type="AlphaFoldDB" id="A0A1P9WWJ2"/>
<gene>
    <name evidence="2" type="ORF">AWR27_10625</name>
</gene>
<dbReference type="Gene3D" id="3.40.50.300">
    <property type="entry name" value="P-loop containing nucleotide triphosphate hydrolases"/>
    <property type="match status" value="1"/>
</dbReference>
<dbReference type="PANTHER" id="PTHR43581:SF4">
    <property type="entry name" value="ATP_GTP PHOSPHATASE"/>
    <property type="match status" value="1"/>
</dbReference>
<dbReference type="PANTHER" id="PTHR43581">
    <property type="entry name" value="ATP/GTP PHOSPHATASE"/>
    <property type="match status" value="1"/>
</dbReference>
<proteinExistence type="predicted"/>
<sequence length="356" mass="41014">MENETPGVSTPDTSNFLNWVEIKNFKSIKDLRLDCKRVNIFIGKPNVGKSNILEGLGLLGMQSYDKLSDASVRYKDLKQLFHNNDWRKSIIVGTEKHRFDLEKKAVGDGADYIYSITTRSNGGLLEESVNVTSPLLADRYDLLRDGRVVKSHSNSKVQSSVKKYEFANVDTFVSLFSDTLSSPNGSNLFEVIDQSDELKNEFGKLFQQQGLDFVLSRDDQSIELQRKSGFYVIQYPYFSIADTFRRYMFYVTAIESNKNSVIIFEEPEVHSFPPYVKAMAQRIAYSEQNQFFIATHSPYLLQTLIDELDESELAVYITYYKDYQTQVRQLTAEELEEARDLSIDLFYNLSRYEPNA</sequence>
<feature type="domain" description="ATPase AAA-type core" evidence="1">
    <location>
        <begin position="38"/>
        <end position="301"/>
    </location>
</feature>
<name>A0A1P9WWJ2_9BACT</name>
<dbReference type="Pfam" id="PF13304">
    <property type="entry name" value="AAA_21"/>
    <property type="match status" value="1"/>
</dbReference>
<dbReference type="GO" id="GO:0016887">
    <property type="term" value="F:ATP hydrolysis activity"/>
    <property type="evidence" value="ECO:0007669"/>
    <property type="project" value="InterPro"/>
</dbReference>
<dbReference type="InterPro" id="IPR003959">
    <property type="entry name" value="ATPase_AAA_core"/>
</dbReference>
<accession>A0A1P9WWJ2</accession>
<dbReference type="STRING" id="1178516.AWR27_10625"/>